<reference evidence="2" key="2">
    <citation type="submission" date="2018-05" db="EMBL/GenBank/DDBJ databases">
        <title>OmerRS3 (Oryza meridionalis Reference Sequence Version 3).</title>
        <authorList>
            <person name="Zhang J."/>
            <person name="Kudrna D."/>
            <person name="Lee S."/>
            <person name="Talag J."/>
            <person name="Welchert J."/>
            <person name="Wing R.A."/>
        </authorList>
    </citation>
    <scope>NUCLEOTIDE SEQUENCE [LARGE SCALE GENOMIC DNA]</scope>
    <source>
        <strain evidence="2">cv. OR44</strain>
    </source>
</reference>
<proteinExistence type="predicted"/>
<dbReference type="Gramene" id="OMERI11G01850.1">
    <property type="protein sequence ID" value="OMERI11G01850.1"/>
    <property type="gene ID" value="OMERI11G01850"/>
</dbReference>
<protein>
    <submittedName>
        <fullName evidence="2">Uncharacterized protein</fullName>
    </submittedName>
</protein>
<organism evidence="2">
    <name type="scientific">Oryza meridionalis</name>
    <dbReference type="NCBI Taxonomy" id="40149"/>
    <lineage>
        <taxon>Eukaryota</taxon>
        <taxon>Viridiplantae</taxon>
        <taxon>Streptophyta</taxon>
        <taxon>Embryophyta</taxon>
        <taxon>Tracheophyta</taxon>
        <taxon>Spermatophyta</taxon>
        <taxon>Magnoliopsida</taxon>
        <taxon>Liliopsida</taxon>
        <taxon>Poales</taxon>
        <taxon>Poaceae</taxon>
        <taxon>BOP clade</taxon>
        <taxon>Oryzoideae</taxon>
        <taxon>Oryzeae</taxon>
        <taxon>Oryzinae</taxon>
        <taxon>Oryza</taxon>
    </lineage>
</organism>
<evidence type="ECO:0000313" key="2">
    <source>
        <dbReference type="EnsemblPlants" id="OMERI11G01850.1"/>
    </source>
</evidence>
<evidence type="ECO:0000256" key="1">
    <source>
        <dbReference type="SAM" id="MobiDB-lite"/>
    </source>
</evidence>
<dbReference type="AlphaFoldDB" id="A0A0E0F220"/>
<feature type="compositionally biased region" description="Basic and acidic residues" evidence="1">
    <location>
        <begin position="1"/>
        <end position="12"/>
    </location>
</feature>
<dbReference type="Proteomes" id="UP000008021">
    <property type="component" value="Chromosome 11"/>
</dbReference>
<accession>A0A0E0F220</accession>
<dbReference type="EnsemblPlants" id="OMERI11G01850.1">
    <property type="protein sequence ID" value="OMERI11G01850.1"/>
    <property type="gene ID" value="OMERI11G01850"/>
</dbReference>
<keyword evidence="3" id="KW-1185">Reference proteome</keyword>
<dbReference type="HOGENOM" id="CLU_1236726_0_0_1"/>
<evidence type="ECO:0000313" key="3">
    <source>
        <dbReference type="Proteomes" id="UP000008021"/>
    </source>
</evidence>
<sequence length="224" mass="24886">MAFQQEERKNSQEEEGPGKGSTEQSSTCVELCCKPYRCRISPAGSTATAGDLSLKPTASAADVIRERRRRRPRGPLRIRECELRRRRPRAPPPSRIRSRPAAFVVRESCAEVSSDERLHGCWIRGPPAASTTAVTDQRAIITLFSVKLKVNGASVEQRAQKLQHYWGKCLIPWACAAMTAFSSRVPQLPIYLLLPVLLMVVVMRRNAAAFVSALLPRNEAAFTT</sequence>
<reference evidence="2" key="1">
    <citation type="submission" date="2015-04" db="UniProtKB">
        <authorList>
            <consortium name="EnsemblPlants"/>
        </authorList>
    </citation>
    <scope>IDENTIFICATION</scope>
</reference>
<name>A0A0E0F220_9ORYZ</name>
<feature type="region of interest" description="Disordered" evidence="1">
    <location>
        <begin position="1"/>
        <end position="25"/>
    </location>
</feature>